<organism evidence="1 2">
    <name type="scientific">Botryobasidium botryosum (strain FD-172 SS1)</name>
    <dbReference type="NCBI Taxonomy" id="930990"/>
    <lineage>
        <taxon>Eukaryota</taxon>
        <taxon>Fungi</taxon>
        <taxon>Dikarya</taxon>
        <taxon>Basidiomycota</taxon>
        <taxon>Agaricomycotina</taxon>
        <taxon>Agaricomycetes</taxon>
        <taxon>Cantharellales</taxon>
        <taxon>Botryobasidiaceae</taxon>
        <taxon>Botryobasidium</taxon>
    </lineage>
</organism>
<protein>
    <submittedName>
        <fullName evidence="1">Uncharacterized protein</fullName>
    </submittedName>
</protein>
<accession>A0A067LUH4</accession>
<keyword evidence="2" id="KW-1185">Reference proteome</keyword>
<proteinExistence type="predicted"/>
<reference evidence="2" key="1">
    <citation type="journal article" date="2014" name="Proc. Natl. Acad. Sci. U.S.A.">
        <title>Extensive sampling of basidiomycete genomes demonstrates inadequacy of the white-rot/brown-rot paradigm for wood decay fungi.</title>
        <authorList>
            <person name="Riley R."/>
            <person name="Salamov A.A."/>
            <person name="Brown D.W."/>
            <person name="Nagy L.G."/>
            <person name="Floudas D."/>
            <person name="Held B.W."/>
            <person name="Levasseur A."/>
            <person name="Lombard V."/>
            <person name="Morin E."/>
            <person name="Otillar R."/>
            <person name="Lindquist E.A."/>
            <person name="Sun H."/>
            <person name="LaButti K.M."/>
            <person name="Schmutz J."/>
            <person name="Jabbour D."/>
            <person name="Luo H."/>
            <person name="Baker S.E."/>
            <person name="Pisabarro A.G."/>
            <person name="Walton J.D."/>
            <person name="Blanchette R.A."/>
            <person name="Henrissat B."/>
            <person name="Martin F."/>
            <person name="Cullen D."/>
            <person name="Hibbett D.S."/>
            <person name="Grigoriev I.V."/>
        </authorList>
    </citation>
    <scope>NUCLEOTIDE SEQUENCE [LARGE SCALE GENOMIC DNA]</scope>
    <source>
        <strain evidence="2">FD-172 SS1</strain>
    </source>
</reference>
<dbReference type="Proteomes" id="UP000027195">
    <property type="component" value="Unassembled WGS sequence"/>
</dbReference>
<dbReference type="AlphaFoldDB" id="A0A067LUH4"/>
<evidence type="ECO:0000313" key="2">
    <source>
        <dbReference type="Proteomes" id="UP000027195"/>
    </source>
</evidence>
<dbReference type="EMBL" id="KL198118">
    <property type="protein sequence ID" value="KDQ06963.1"/>
    <property type="molecule type" value="Genomic_DNA"/>
</dbReference>
<sequence length="206" mass="23822">MARTRLGTNMYKHHTSCSPSARWKSSRFAVPIYLCLCLCLSDSSILGSTPHLYLSYSNRNSDWPPFVLRWMRPRVPQNENKRDPRSHCPLSWSGLQSLDSCQVRRAKMIFVGTSQQNPCKPQSSVRWCQERDESRGANLDVIPPWKYDPQCERNSSEVSNARMYNQRFSLAPLSTPAGRRILKYREWHLSKIALIEPLVALVTMHI</sequence>
<dbReference type="InParanoid" id="A0A067LUH4"/>
<dbReference type="HOGENOM" id="CLU_1331740_0_0_1"/>
<name>A0A067LUH4_BOTB1</name>
<gene>
    <name evidence="1" type="ORF">BOTBODRAFT_231427</name>
</gene>
<evidence type="ECO:0000313" key="1">
    <source>
        <dbReference type="EMBL" id="KDQ06963.1"/>
    </source>
</evidence>